<dbReference type="Proteomes" id="UP000741360">
    <property type="component" value="Unassembled WGS sequence"/>
</dbReference>
<protein>
    <submittedName>
        <fullName evidence="5">MBL fold metallo-hydrolase</fullName>
    </submittedName>
</protein>
<evidence type="ECO:0000256" key="3">
    <source>
        <dbReference type="ARBA" id="ARBA00022833"/>
    </source>
</evidence>
<accession>A0A932GPE2</accession>
<dbReference type="AlphaFoldDB" id="A0A932GPE2"/>
<organism evidence="5 6">
    <name type="scientific">Tectimicrobiota bacterium</name>
    <dbReference type="NCBI Taxonomy" id="2528274"/>
    <lineage>
        <taxon>Bacteria</taxon>
        <taxon>Pseudomonadati</taxon>
        <taxon>Nitrospinota/Tectimicrobiota group</taxon>
        <taxon>Candidatus Tectimicrobiota</taxon>
    </lineage>
</organism>
<dbReference type="Pfam" id="PF17778">
    <property type="entry name" value="WHD_BLACT"/>
    <property type="match status" value="1"/>
</dbReference>
<dbReference type="SMART" id="SM00849">
    <property type="entry name" value="Lactamase_B"/>
    <property type="match status" value="1"/>
</dbReference>
<dbReference type="FunFam" id="3.60.15.10:FF:000041">
    <property type="entry name" value="Metallo-beta-lactamase domain protein"/>
    <property type="match status" value="1"/>
</dbReference>
<dbReference type="Gene3D" id="3.60.15.10">
    <property type="entry name" value="Ribonuclease Z/Hydroxyacylglutathione hydrolase-like"/>
    <property type="match status" value="1"/>
</dbReference>
<dbReference type="EMBL" id="JACPSX010000117">
    <property type="protein sequence ID" value="MBI3014714.1"/>
    <property type="molecule type" value="Genomic_DNA"/>
</dbReference>
<dbReference type="Pfam" id="PF00753">
    <property type="entry name" value="Lactamase_B"/>
    <property type="match status" value="1"/>
</dbReference>
<dbReference type="GO" id="GO:0046872">
    <property type="term" value="F:metal ion binding"/>
    <property type="evidence" value="ECO:0007669"/>
    <property type="project" value="UniProtKB-KW"/>
</dbReference>
<dbReference type="InterPro" id="IPR041516">
    <property type="entry name" value="LACTB2_WH"/>
</dbReference>
<dbReference type="InterPro" id="IPR036388">
    <property type="entry name" value="WH-like_DNA-bd_sf"/>
</dbReference>
<proteinExistence type="predicted"/>
<evidence type="ECO:0000256" key="2">
    <source>
        <dbReference type="ARBA" id="ARBA00022801"/>
    </source>
</evidence>
<dbReference type="Gene3D" id="1.10.10.10">
    <property type="entry name" value="Winged helix-like DNA-binding domain superfamily/Winged helix DNA-binding domain"/>
    <property type="match status" value="1"/>
</dbReference>
<dbReference type="PANTHER" id="PTHR23131:SF0">
    <property type="entry name" value="ENDORIBONUCLEASE LACTB2"/>
    <property type="match status" value="1"/>
</dbReference>
<feature type="domain" description="Metallo-beta-lactamase" evidence="4">
    <location>
        <begin position="7"/>
        <end position="169"/>
    </location>
</feature>
<keyword evidence="2" id="KW-0378">Hydrolase</keyword>
<gene>
    <name evidence="5" type="ORF">HYY65_06590</name>
</gene>
<dbReference type="SUPFAM" id="SSF56281">
    <property type="entry name" value="Metallo-hydrolase/oxidoreductase"/>
    <property type="match status" value="1"/>
</dbReference>
<dbReference type="InterPro" id="IPR050662">
    <property type="entry name" value="Sec-metab_biosynth-thioest"/>
</dbReference>
<evidence type="ECO:0000259" key="4">
    <source>
        <dbReference type="SMART" id="SM00849"/>
    </source>
</evidence>
<evidence type="ECO:0000256" key="1">
    <source>
        <dbReference type="ARBA" id="ARBA00022723"/>
    </source>
</evidence>
<dbReference type="InterPro" id="IPR036866">
    <property type="entry name" value="RibonucZ/Hydroxyglut_hydro"/>
</dbReference>
<evidence type="ECO:0000313" key="6">
    <source>
        <dbReference type="Proteomes" id="UP000741360"/>
    </source>
</evidence>
<sequence>SLMTGPGTNTYLVGKKNPLLIDTGSGLPEYTNLLREVLREKGVPEISRVLVTHGHPDHAGGLEVLRREFPALTVRKMVRSGEEIGPIAFLKDGDRVEVDGCTLTAIHTPGHAIDHLCFHLEEELSLFTGDLIVGVGTVVIHREAGGLKQYIASLERLLSLELERLYPGHGPVIHRPREKIVEYIEHRRMREEQILEALARGDTTIPEIVSRVYTDVIPPLHPVAERSVEAHLSKLEEDHLVERWTEEGQNHYRLLSLEIG</sequence>
<dbReference type="InterPro" id="IPR001279">
    <property type="entry name" value="Metallo-B-lactamas"/>
</dbReference>
<feature type="non-terminal residue" evidence="5">
    <location>
        <position position="1"/>
    </location>
</feature>
<dbReference type="GO" id="GO:0016787">
    <property type="term" value="F:hydrolase activity"/>
    <property type="evidence" value="ECO:0007669"/>
    <property type="project" value="UniProtKB-KW"/>
</dbReference>
<dbReference type="PANTHER" id="PTHR23131">
    <property type="entry name" value="ENDORIBONUCLEASE LACTB2"/>
    <property type="match status" value="1"/>
</dbReference>
<evidence type="ECO:0000313" key="5">
    <source>
        <dbReference type="EMBL" id="MBI3014714.1"/>
    </source>
</evidence>
<comment type="caution">
    <text evidence="5">The sequence shown here is derived from an EMBL/GenBank/DDBJ whole genome shotgun (WGS) entry which is preliminary data.</text>
</comment>
<reference evidence="5" key="1">
    <citation type="submission" date="2020-07" db="EMBL/GenBank/DDBJ databases">
        <title>Huge and variable diversity of episymbiotic CPR bacteria and DPANN archaea in groundwater ecosystems.</title>
        <authorList>
            <person name="He C.Y."/>
            <person name="Keren R."/>
            <person name="Whittaker M."/>
            <person name="Farag I.F."/>
            <person name="Doudna J."/>
            <person name="Cate J.H.D."/>
            <person name="Banfield J.F."/>
        </authorList>
    </citation>
    <scope>NUCLEOTIDE SEQUENCE</scope>
    <source>
        <strain evidence="5">NC_groundwater_717_Ag_S-0.2um_59_8</strain>
    </source>
</reference>
<keyword evidence="1" id="KW-0479">Metal-binding</keyword>
<keyword evidence="3" id="KW-0862">Zinc</keyword>
<name>A0A932GPE2_UNCTE</name>